<feature type="compositionally biased region" description="Basic and acidic residues" evidence="1">
    <location>
        <begin position="11"/>
        <end position="24"/>
    </location>
</feature>
<dbReference type="AlphaFoldDB" id="A0A1A8J8Y5"/>
<keyword evidence="2" id="KW-1133">Transmembrane helix</keyword>
<sequence>LQPELTVHNTRASESEIRRADRWVKPGGTQRSPRAPQADSRNPAPPTCYISTHFLKCSIMLNALGFTLLHLNFMVKQYMLKSKLSSAVT</sequence>
<evidence type="ECO:0000256" key="2">
    <source>
        <dbReference type="SAM" id="Phobius"/>
    </source>
</evidence>
<reference evidence="3" key="2">
    <citation type="submission" date="2016-06" db="EMBL/GenBank/DDBJ databases">
        <title>The genome of a short-lived fish provides insights into sex chromosome evolution and the genetic control of aging.</title>
        <authorList>
            <person name="Reichwald K."/>
            <person name="Felder M."/>
            <person name="Petzold A."/>
            <person name="Koch P."/>
            <person name="Groth M."/>
            <person name="Platzer M."/>
        </authorList>
    </citation>
    <scope>NUCLEOTIDE SEQUENCE</scope>
    <source>
        <tissue evidence="3">Brain</tissue>
    </source>
</reference>
<accession>A0A1A8J8Y5</accession>
<dbReference type="EMBL" id="HAED01018718">
    <property type="protein sequence ID" value="SBR05163.1"/>
    <property type="molecule type" value="Transcribed_RNA"/>
</dbReference>
<evidence type="ECO:0000256" key="1">
    <source>
        <dbReference type="SAM" id="MobiDB-lite"/>
    </source>
</evidence>
<keyword evidence="2" id="KW-0472">Membrane</keyword>
<proteinExistence type="predicted"/>
<gene>
    <name evidence="3" type="primary">SLC28A2</name>
</gene>
<evidence type="ECO:0000313" key="3">
    <source>
        <dbReference type="EMBL" id="SBR05163.1"/>
    </source>
</evidence>
<keyword evidence="2" id="KW-0812">Transmembrane</keyword>
<feature type="non-terminal residue" evidence="3">
    <location>
        <position position="1"/>
    </location>
</feature>
<name>A0A1A8J8Y5_NOTKU</name>
<feature type="region of interest" description="Disordered" evidence="1">
    <location>
        <begin position="1"/>
        <end position="44"/>
    </location>
</feature>
<feature type="transmembrane region" description="Helical" evidence="2">
    <location>
        <begin position="53"/>
        <end position="75"/>
    </location>
</feature>
<organism evidence="3">
    <name type="scientific">Nothobranchius kuhntae</name>
    <name type="common">Beira killifish</name>
    <dbReference type="NCBI Taxonomy" id="321403"/>
    <lineage>
        <taxon>Eukaryota</taxon>
        <taxon>Metazoa</taxon>
        <taxon>Chordata</taxon>
        <taxon>Craniata</taxon>
        <taxon>Vertebrata</taxon>
        <taxon>Euteleostomi</taxon>
        <taxon>Actinopterygii</taxon>
        <taxon>Neopterygii</taxon>
        <taxon>Teleostei</taxon>
        <taxon>Neoteleostei</taxon>
        <taxon>Acanthomorphata</taxon>
        <taxon>Ovalentaria</taxon>
        <taxon>Atherinomorphae</taxon>
        <taxon>Cyprinodontiformes</taxon>
        <taxon>Nothobranchiidae</taxon>
        <taxon>Nothobranchius</taxon>
    </lineage>
</organism>
<reference evidence="3" key="1">
    <citation type="submission" date="2016-05" db="EMBL/GenBank/DDBJ databases">
        <authorList>
            <person name="Lavstsen T."/>
            <person name="Jespersen J.S."/>
        </authorList>
    </citation>
    <scope>NUCLEOTIDE SEQUENCE</scope>
    <source>
        <tissue evidence="3">Brain</tissue>
    </source>
</reference>
<feature type="non-terminal residue" evidence="3">
    <location>
        <position position="89"/>
    </location>
</feature>
<protein>
    <submittedName>
        <fullName evidence="3">Solute carrier family 28 (Sodium-coupled nucleoside transporter), member 2</fullName>
    </submittedName>
</protein>